<organism evidence="2 3">
    <name type="scientific">Steinernema carpocapsae</name>
    <name type="common">Entomopathogenic nematode</name>
    <dbReference type="NCBI Taxonomy" id="34508"/>
    <lineage>
        <taxon>Eukaryota</taxon>
        <taxon>Metazoa</taxon>
        <taxon>Ecdysozoa</taxon>
        <taxon>Nematoda</taxon>
        <taxon>Chromadorea</taxon>
        <taxon>Rhabditida</taxon>
        <taxon>Tylenchina</taxon>
        <taxon>Panagrolaimomorpha</taxon>
        <taxon>Strongyloidoidea</taxon>
        <taxon>Steinernematidae</taxon>
        <taxon>Steinernema</taxon>
    </lineage>
</organism>
<comment type="caution">
    <text evidence="2">The sequence shown here is derived from an EMBL/GenBank/DDBJ whole genome shotgun (WGS) entry which is preliminary data.</text>
</comment>
<evidence type="ECO:0000313" key="2">
    <source>
        <dbReference type="EMBL" id="TKR76782.1"/>
    </source>
</evidence>
<name>A0A4U5N3R1_STECR</name>
<feature type="compositionally biased region" description="Low complexity" evidence="1">
    <location>
        <begin position="50"/>
        <end position="70"/>
    </location>
</feature>
<proteinExistence type="predicted"/>
<feature type="region of interest" description="Disordered" evidence="1">
    <location>
        <begin position="41"/>
        <end position="70"/>
    </location>
</feature>
<reference evidence="2 3" key="1">
    <citation type="journal article" date="2015" name="Genome Biol.">
        <title>Comparative genomics of Steinernema reveals deeply conserved gene regulatory networks.</title>
        <authorList>
            <person name="Dillman A.R."/>
            <person name="Macchietto M."/>
            <person name="Porter C.F."/>
            <person name="Rogers A."/>
            <person name="Williams B."/>
            <person name="Antoshechkin I."/>
            <person name="Lee M.M."/>
            <person name="Goodwin Z."/>
            <person name="Lu X."/>
            <person name="Lewis E.E."/>
            <person name="Goodrich-Blair H."/>
            <person name="Stock S.P."/>
            <person name="Adams B.J."/>
            <person name="Sternberg P.W."/>
            <person name="Mortazavi A."/>
        </authorList>
    </citation>
    <scope>NUCLEOTIDE SEQUENCE [LARGE SCALE GENOMIC DNA]</scope>
    <source>
        <strain evidence="2 3">ALL</strain>
    </source>
</reference>
<dbReference type="OrthoDB" id="5850252at2759"/>
<evidence type="ECO:0000256" key="1">
    <source>
        <dbReference type="SAM" id="MobiDB-lite"/>
    </source>
</evidence>
<sequence>MAEEKARDEAEKTVPKVFEANGKVDHVSASRGFNALLKVLFQGKPPKPAPQTTATPPDEPSSSSTATTSTIVRSVSEYKANELAEDVRSKFLQKSNTTNFDLSPSKSSFS</sequence>
<keyword evidence="3" id="KW-1185">Reference proteome</keyword>
<evidence type="ECO:0000313" key="3">
    <source>
        <dbReference type="Proteomes" id="UP000298663"/>
    </source>
</evidence>
<dbReference type="EMBL" id="AZBU02000005">
    <property type="protein sequence ID" value="TKR76782.1"/>
    <property type="molecule type" value="Genomic_DNA"/>
</dbReference>
<accession>A0A4U5N3R1</accession>
<reference evidence="2 3" key="2">
    <citation type="journal article" date="2019" name="G3 (Bethesda)">
        <title>Hybrid Assembly of the Genome of the Entomopathogenic Nematode Steinernema carpocapsae Identifies the X-Chromosome.</title>
        <authorList>
            <person name="Serra L."/>
            <person name="Macchietto M."/>
            <person name="Macias-Munoz A."/>
            <person name="McGill C.J."/>
            <person name="Rodriguez I.M."/>
            <person name="Rodriguez B."/>
            <person name="Murad R."/>
            <person name="Mortazavi A."/>
        </authorList>
    </citation>
    <scope>NUCLEOTIDE SEQUENCE [LARGE SCALE GENOMIC DNA]</scope>
    <source>
        <strain evidence="2 3">ALL</strain>
    </source>
</reference>
<gene>
    <name evidence="2" type="ORF">L596_017870</name>
</gene>
<dbReference type="AlphaFoldDB" id="A0A4U5N3R1"/>
<dbReference type="Proteomes" id="UP000298663">
    <property type="component" value="Unassembled WGS sequence"/>
</dbReference>
<protein>
    <submittedName>
        <fullName evidence="2">Uncharacterized protein</fullName>
    </submittedName>
</protein>